<dbReference type="EMBL" id="JWIC01000005">
    <property type="protein sequence ID" value="KID57235.1"/>
    <property type="molecule type" value="Genomic_DNA"/>
</dbReference>
<keyword evidence="2" id="KW-0805">Transcription regulation</keyword>
<organism evidence="6 7">
    <name type="scientific">Pseudoalteromonas luteoviolacea</name>
    <dbReference type="NCBI Taxonomy" id="43657"/>
    <lineage>
        <taxon>Bacteria</taxon>
        <taxon>Pseudomonadati</taxon>
        <taxon>Pseudomonadota</taxon>
        <taxon>Gammaproteobacteria</taxon>
        <taxon>Alteromonadales</taxon>
        <taxon>Pseudoalteromonadaceae</taxon>
        <taxon>Pseudoalteromonas</taxon>
    </lineage>
</organism>
<comment type="similarity">
    <text evidence="1">Belongs to the LysR transcriptional regulatory family.</text>
</comment>
<dbReference type="InterPro" id="IPR036388">
    <property type="entry name" value="WH-like_DNA-bd_sf"/>
</dbReference>
<reference evidence="6 7" key="1">
    <citation type="submission" date="2014-12" db="EMBL/GenBank/DDBJ databases">
        <title>Draft Genome Sequence of Pseudoalteromonas luteoviolacea HI1.</title>
        <authorList>
            <person name="Asahina A.Y."/>
            <person name="Hadfield M.G."/>
        </authorList>
    </citation>
    <scope>NUCLEOTIDE SEQUENCE [LARGE SCALE GENOMIC DNA]</scope>
    <source>
        <strain evidence="6 7">HI1</strain>
    </source>
</reference>
<dbReference type="FunFam" id="1.10.10.10:FF:000001">
    <property type="entry name" value="LysR family transcriptional regulator"/>
    <property type="match status" value="1"/>
</dbReference>
<dbReference type="Pfam" id="PF03466">
    <property type="entry name" value="LysR_substrate"/>
    <property type="match status" value="1"/>
</dbReference>
<evidence type="ECO:0000313" key="7">
    <source>
        <dbReference type="Proteomes" id="UP000031327"/>
    </source>
</evidence>
<dbReference type="AlphaFoldDB" id="A0A0C1QCT5"/>
<feature type="domain" description="HTH lysR-type" evidence="5">
    <location>
        <begin position="10"/>
        <end position="59"/>
    </location>
</feature>
<dbReference type="PANTHER" id="PTHR30537">
    <property type="entry name" value="HTH-TYPE TRANSCRIPTIONAL REGULATOR"/>
    <property type="match status" value="1"/>
</dbReference>
<evidence type="ECO:0000259" key="5">
    <source>
        <dbReference type="PROSITE" id="PS50931"/>
    </source>
</evidence>
<keyword evidence="3" id="KW-0238">DNA-binding</keyword>
<protein>
    <submittedName>
        <fullName evidence="6">LysR family transcriptional regulator</fullName>
    </submittedName>
</protein>
<evidence type="ECO:0000313" key="6">
    <source>
        <dbReference type="EMBL" id="KID57235.1"/>
    </source>
</evidence>
<gene>
    <name evidence="6" type="ORF">JF50_08360</name>
</gene>
<dbReference type="OrthoDB" id="9786526at2"/>
<evidence type="ECO:0000256" key="2">
    <source>
        <dbReference type="ARBA" id="ARBA00023015"/>
    </source>
</evidence>
<dbReference type="InterPro" id="IPR036390">
    <property type="entry name" value="WH_DNA-bd_sf"/>
</dbReference>
<sequence>MDRWIGIDEFVAVAVYGSFTSAAEQLDTSVAQVSRRVKTLESTLGYQLLNRTTRKLSLTTEGNVFLSHAKHLQHALDDATSALRQRDSQPAGKIKMTAPVMYGEQYIMPLVNEFMALYPNIQIDMELNNNKLDLIEQGFDFAIRLGNLKDSSMRARLLSHRQTLVCGSPAYISKSTPIEHIRDLERHTCLVGQSSVWRFIDGGKECQMTVKGRLRCNSGWALVDAAKQGLGLAQLPHYYLTEAIEKGELVEVLDGYRPESEGVWAVYPPRRYLPTSVRELLEFIADGLKSN</sequence>
<dbReference type="RefSeq" id="WP_039609008.1">
    <property type="nucleotide sequence ID" value="NZ_JWIC01000005.1"/>
</dbReference>
<dbReference type="Gene3D" id="1.10.10.10">
    <property type="entry name" value="Winged helix-like DNA-binding domain superfamily/Winged helix DNA-binding domain"/>
    <property type="match status" value="1"/>
</dbReference>
<dbReference type="Pfam" id="PF00126">
    <property type="entry name" value="HTH_1"/>
    <property type="match status" value="1"/>
</dbReference>
<proteinExistence type="inferred from homology"/>
<evidence type="ECO:0000256" key="1">
    <source>
        <dbReference type="ARBA" id="ARBA00009437"/>
    </source>
</evidence>
<dbReference type="PROSITE" id="PS50931">
    <property type="entry name" value="HTH_LYSR"/>
    <property type="match status" value="1"/>
</dbReference>
<evidence type="ECO:0000256" key="4">
    <source>
        <dbReference type="ARBA" id="ARBA00023163"/>
    </source>
</evidence>
<dbReference type="Proteomes" id="UP000031327">
    <property type="component" value="Unassembled WGS sequence"/>
</dbReference>
<dbReference type="InterPro" id="IPR005119">
    <property type="entry name" value="LysR_subst-bd"/>
</dbReference>
<accession>A0A0C1QCT5</accession>
<dbReference type="SUPFAM" id="SSF46785">
    <property type="entry name" value="Winged helix' DNA-binding domain"/>
    <property type="match status" value="1"/>
</dbReference>
<dbReference type="PANTHER" id="PTHR30537:SF10">
    <property type="entry name" value="TRANSCRIPTIONAL REGULATOR-RELATED"/>
    <property type="match status" value="1"/>
</dbReference>
<dbReference type="FunFam" id="3.40.190.290:FF:000001">
    <property type="entry name" value="Transcriptional regulator, LysR family"/>
    <property type="match status" value="1"/>
</dbReference>
<dbReference type="Gene3D" id="3.40.190.290">
    <property type="match status" value="1"/>
</dbReference>
<dbReference type="GO" id="GO:0006351">
    <property type="term" value="P:DNA-templated transcription"/>
    <property type="evidence" value="ECO:0007669"/>
    <property type="project" value="TreeGrafter"/>
</dbReference>
<name>A0A0C1QCT5_9GAMM</name>
<dbReference type="InterPro" id="IPR000847">
    <property type="entry name" value="LysR_HTH_N"/>
</dbReference>
<evidence type="ECO:0000256" key="3">
    <source>
        <dbReference type="ARBA" id="ARBA00023125"/>
    </source>
</evidence>
<keyword evidence="4" id="KW-0804">Transcription</keyword>
<dbReference type="SUPFAM" id="SSF53850">
    <property type="entry name" value="Periplasmic binding protein-like II"/>
    <property type="match status" value="1"/>
</dbReference>
<dbReference type="InterPro" id="IPR058163">
    <property type="entry name" value="LysR-type_TF_proteobact-type"/>
</dbReference>
<dbReference type="GO" id="GO:0043565">
    <property type="term" value="F:sequence-specific DNA binding"/>
    <property type="evidence" value="ECO:0007669"/>
    <property type="project" value="TreeGrafter"/>
</dbReference>
<dbReference type="GO" id="GO:0003700">
    <property type="term" value="F:DNA-binding transcription factor activity"/>
    <property type="evidence" value="ECO:0007669"/>
    <property type="project" value="InterPro"/>
</dbReference>
<comment type="caution">
    <text evidence="6">The sequence shown here is derived from an EMBL/GenBank/DDBJ whole genome shotgun (WGS) entry which is preliminary data.</text>
</comment>